<dbReference type="PROSITE" id="PS50883">
    <property type="entry name" value="EAL"/>
    <property type="match status" value="1"/>
</dbReference>
<dbReference type="Pfam" id="PF00563">
    <property type="entry name" value="EAL"/>
    <property type="match status" value="1"/>
</dbReference>
<keyword evidence="5" id="KW-1185">Reference proteome</keyword>
<comment type="caution">
    <text evidence="4">The sequence shown here is derived from an EMBL/GenBank/DDBJ whole genome shotgun (WGS) entry which is preliminary data.</text>
</comment>
<reference evidence="4" key="1">
    <citation type="submission" date="2021-06" db="EMBL/GenBank/DDBJ databases">
        <authorList>
            <person name="Criscuolo A."/>
        </authorList>
    </citation>
    <scope>NUCLEOTIDE SEQUENCE</scope>
    <source>
        <strain evidence="4">CIP111600</strain>
    </source>
</reference>
<keyword evidence="1" id="KW-0812">Transmembrane</keyword>
<dbReference type="FunFam" id="3.20.20.450:FF:000001">
    <property type="entry name" value="Cyclic di-GMP phosphodiesterase yahA"/>
    <property type="match status" value="1"/>
</dbReference>
<keyword evidence="1" id="KW-1133">Transmembrane helix</keyword>
<dbReference type="PROSITE" id="PS50887">
    <property type="entry name" value="GGDEF"/>
    <property type="match status" value="1"/>
</dbReference>
<dbReference type="SMART" id="SM00052">
    <property type="entry name" value="EAL"/>
    <property type="match status" value="1"/>
</dbReference>
<gene>
    <name evidence="4" type="ORF">PAESOLCIP111_04409</name>
</gene>
<dbReference type="PANTHER" id="PTHR44757">
    <property type="entry name" value="DIGUANYLATE CYCLASE DGCP"/>
    <property type="match status" value="1"/>
</dbReference>
<feature type="transmembrane region" description="Helical" evidence="1">
    <location>
        <begin position="130"/>
        <end position="150"/>
    </location>
</feature>
<organism evidence="4 5">
    <name type="scientific">Paenibacillus solanacearum</name>
    <dbReference type="NCBI Taxonomy" id="2048548"/>
    <lineage>
        <taxon>Bacteria</taxon>
        <taxon>Bacillati</taxon>
        <taxon>Bacillota</taxon>
        <taxon>Bacilli</taxon>
        <taxon>Bacillales</taxon>
        <taxon>Paenibacillaceae</taxon>
        <taxon>Paenibacillus</taxon>
    </lineage>
</organism>
<accession>A0A916K797</accession>
<feature type="domain" description="GGDEF" evidence="3">
    <location>
        <begin position="369"/>
        <end position="502"/>
    </location>
</feature>
<dbReference type="Pfam" id="PF00990">
    <property type="entry name" value="GGDEF"/>
    <property type="match status" value="1"/>
</dbReference>
<dbReference type="InterPro" id="IPR000160">
    <property type="entry name" value="GGDEF_dom"/>
</dbReference>
<dbReference type="InterPro" id="IPR052155">
    <property type="entry name" value="Biofilm_reg_signaling"/>
</dbReference>
<evidence type="ECO:0000313" key="4">
    <source>
        <dbReference type="EMBL" id="CAG7643025.1"/>
    </source>
</evidence>
<feature type="transmembrane region" description="Helical" evidence="1">
    <location>
        <begin position="33"/>
        <end position="51"/>
    </location>
</feature>
<evidence type="ECO:0008006" key="6">
    <source>
        <dbReference type="Google" id="ProtNLM"/>
    </source>
</evidence>
<dbReference type="AlphaFoldDB" id="A0A916K797"/>
<feature type="transmembrane region" description="Helical" evidence="1">
    <location>
        <begin position="271"/>
        <end position="289"/>
    </location>
</feature>
<dbReference type="PANTHER" id="PTHR44757:SF2">
    <property type="entry name" value="BIOFILM ARCHITECTURE MAINTENANCE PROTEIN MBAA"/>
    <property type="match status" value="1"/>
</dbReference>
<name>A0A916K797_9BACL</name>
<dbReference type="CDD" id="cd01949">
    <property type="entry name" value="GGDEF"/>
    <property type="match status" value="1"/>
</dbReference>
<dbReference type="CDD" id="cd01948">
    <property type="entry name" value="EAL"/>
    <property type="match status" value="1"/>
</dbReference>
<evidence type="ECO:0000259" key="2">
    <source>
        <dbReference type="PROSITE" id="PS50883"/>
    </source>
</evidence>
<dbReference type="Proteomes" id="UP000693672">
    <property type="component" value="Unassembled WGS sequence"/>
</dbReference>
<feature type="transmembrane region" description="Helical" evidence="1">
    <location>
        <begin position="101"/>
        <end position="118"/>
    </location>
</feature>
<proteinExistence type="predicted"/>
<dbReference type="InterPro" id="IPR001633">
    <property type="entry name" value="EAL_dom"/>
</dbReference>
<feature type="transmembrane region" description="Helical" evidence="1">
    <location>
        <begin position="63"/>
        <end position="89"/>
    </location>
</feature>
<dbReference type="RefSeq" id="WP_218094133.1">
    <property type="nucleotide sequence ID" value="NZ_CAJVAS010000024.1"/>
</dbReference>
<evidence type="ECO:0000259" key="3">
    <source>
        <dbReference type="PROSITE" id="PS50887"/>
    </source>
</evidence>
<dbReference type="SMART" id="SM00267">
    <property type="entry name" value="GGDEF"/>
    <property type="match status" value="1"/>
</dbReference>
<sequence>MATWLHSKGFLAIIAGTVGLQYAASLIWDKHPVLILIGETIPFVLSFFLLRHVAAAHSAYYRWFWNLLSLGSACYTLAIVSWIALDLIYGVQTPILSIGDIFWNLQSIAYVGALVSLLMRDRSIYRNIRLLFDTLILFLIVAAVSWKFVIRPRLADLFSTTTWWDVAITSSYPFADLALFVCLFMIFYSNRFPYRRQVFLWIVLGFAVFILGDMFYFSMVALGTYEVGSWIDLLYGVSVLLFVYAGRQAVQTKPEEIRTDEDGAGPKFKYLLPYSGLIVLLLLTLHRVHWRSIDVILSTAIVTVVLIVIRQVTVLLENDTLMMRLRQALRQAEYLALYDPLSMLPNRRSFERRTTEAITRASRLGGNEQAFAVLFLDLDRFKYVNDSYGHGVGDELIQSVAGRLSSFADNRFFASRMGGDEFTILYADVASEQELLELSGRIIEQIGKPIRIGQLEFRMAVSIGISMYPRDGTTATSLLKHADIALYQAKALGRGRAVFYSERLTQELSQKIAMDTELRRALEQEELLLYYQPQIDAVSQELVGVEALIRWKKQSGVMVSPAAFIPLAEETGLIVPIGRWVILNACRQAKQWKDAGVPLFHMSVNVSFRQISEPNFVCSVADILEETGLPPEELVLEITEGTAIQDEQETLQKLLALKQMGVRISMDDFGTGYSSLGYLKLFQVEFLKIAQTFIYEVSADPDKASIVKAILAMARSLKLTVIAEGVETEEQYRFLIEHGCDWIQGYYFHKPLSAEDMGRLFAEQAVIDSGHAR</sequence>
<keyword evidence="1" id="KW-0472">Membrane</keyword>
<evidence type="ECO:0000256" key="1">
    <source>
        <dbReference type="SAM" id="Phobius"/>
    </source>
</evidence>
<evidence type="ECO:0000313" key="5">
    <source>
        <dbReference type="Proteomes" id="UP000693672"/>
    </source>
</evidence>
<feature type="transmembrane region" description="Helical" evidence="1">
    <location>
        <begin position="295"/>
        <end position="316"/>
    </location>
</feature>
<protein>
    <recommendedName>
        <fullName evidence="6">EAL domain-containing protein</fullName>
    </recommendedName>
</protein>
<dbReference type="NCBIfam" id="TIGR00254">
    <property type="entry name" value="GGDEF"/>
    <property type="match status" value="1"/>
</dbReference>
<feature type="transmembrane region" description="Helical" evidence="1">
    <location>
        <begin position="170"/>
        <end position="188"/>
    </location>
</feature>
<feature type="domain" description="EAL" evidence="2">
    <location>
        <begin position="511"/>
        <end position="765"/>
    </location>
</feature>
<feature type="transmembrane region" description="Helical" evidence="1">
    <location>
        <begin position="200"/>
        <end position="221"/>
    </location>
</feature>
<dbReference type="EMBL" id="CAJVAS010000024">
    <property type="protein sequence ID" value="CAG7643025.1"/>
    <property type="molecule type" value="Genomic_DNA"/>
</dbReference>